<dbReference type="SMART" id="SM00554">
    <property type="entry name" value="FAS1"/>
    <property type="match status" value="1"/>
</dbReference>
<sequence>MQNLIFFIFILIMVNHTTSTPIQAPPSPPTQQVNNILDALIGAGDFSTWVSILSSPNATILPISATLFVPRDAAVDRPPPDPLLLPYHVVPQRLPFSDLLLLPRLARLPTLLAAKTISVTDNSPANFSLDHTPLTHPDLFSSPSLAVHGVQSFLDYSLFGDGLPPPPPFLPGGHTIGSARNLGASSSPSRLNVVVLVALFSFVVPLLLS</sequence>
<dbReference type="Proteomes" id="UP001374584">
    <property type="component" value="Unassembled WGS sequence"/>
</dbReference>
<feature type="chain" id="PRO_5042816686" description="FAS1 domain-containing protein" evidence="2">
    <location>
        <begin position="20"/>
        <end position="209"/>
    </location>
</feature>
<evidence type="ECO:0000313" key="5">
    <source>
        <dbReference type="Proteomes" id="UP001374584"/>
    </source>
</evidence>
<dbReference type="EMBL" id="JAYMYR010000007">
    <property type="protein sequence ID" value="KAK7354503.1"/>
    <property type="molecule type" value="Genomic_DNA"/>
</dbReference>
<evidence type="ECO:0000259" key="3">
    <source>
        <dbReference type="PROSITE" id="PS50213"/>
    </source>
</evidence>
<feature type="domain" description="FAS1" evidence="3">
    <location>
        <begin position="33"/>
        <end position="158"/>
    </location>
</feature>
<dbReference type="PROSITE" id="PS50213">
    <property type="entry name" value="FAS1"/>
    <property type="match status" value="1"/>
</dbReference>
<keyword evidence="2" id="KW-0732">Signal</keyword>
<comment type="caution">
    <text evidence="4">The sequence shown here is derived from an EMBL/GenBank/DDBJ whole genome shotgun (WGS) entry which is preliminary data.</text>
</comment>
<protein>
    <recommendedName>
        <fullName evidence="3">FAS1 domain-containing protein</fullName>
    </recommendedName>
</protein>
<evidence type="ECO:0000313" key="4">
    <source>
        <dbReference type="EMBL" id="KAK7354503.1"/>
    </source>
</evidence>
<proteinExistence type="inferred from homology"/>
<dbReference type="SUPFAM" id="SSF82153">
    <property type="entry name" value="FAS1 domain"/>
    <property type="match status" value="1"/>
</dbReference>
<evidence type="ECO:0000256" key="1">
    <source>
        <dbReference type="ARBA" id="ARBA00007843"/>
    </source>
</evidence>
<dbReference type="InterPro" id="IPR036378">
    <property type="entry name" value="FAS1_dom_sf"/>
</dbReference>
<dbReference type="PANTHER" id="PTHR33985">
    <property type="entry name" value="OS02G0491300 PROTEIN-RELATED"/>
    <property type="match status" value="1"/>
</dbReference>
<keyword evidence="5" id="KW-1185">Reference proteome</keyword>
<reference evidence="4 5" key="1">
    <citation type="submission" date="2024-01" db="EMBL/GenBank/DDBJ databases">
        <title>The genomes of 5 underutilized Papilionoideae crops provide insights into root nodulation and disease resistanc.</title>
        <authorList>
            <person name="Jiang F."/>
        </authorList>
    </citation>
    <scope>NUCLEOTIDE SEQUENCE [LARGE SCALE GENOMIC DNA]</scope>
    <source>
        <strain evidence="4">JINMINGXINNONG_FW02</strain>
        <tissue evidence="4">Leaves</tissue>
    </source>
</reference>
<dbReference type="AlphaFoldDB" id="A0AAN9MNA6"/>
<dbReference type="FunFam" id="2.30.180.10:FF:000046">
    <property type="entry name" value="Fasciclin-like arabinogalactan family protein"/>
    <property type="match status" value="1"/>
</dbReference>
<dbReference type="InterPro" id="IPR000782">
    <property type="entry name" value="FAS1_domain"/>
</dbReference>
<gene>
    <name evidence="4" type="ORF">VNO80_19967</name>
</gene>
<dbReference type="InterPro" id="IPR052806">
    <property type="entry name" value="Fasciclin-like_AGP"/>
</dbReference>
<feature type="signal peptide" evidence="2">
    <location>
        <begin position="1"/>
        <end position="19"/>
    </location>
</feature>
<dbReference type="PANTHER" id="PTHR33985:SF5">
    <property type="entry name" value="FASCICLIN-LIKE ARABINOGALACTAN FAMILY PROTEIN"/>
    <property type="match status" value="1"/>
</dbReference>
<evidence type="ECO:0000256" key="2">
    <source>
        <dbReference type="SAM" id="SignalP"/>
    </source>
</evidence>
<organism evidence="4 5">
    <name type="scientific">Phaseolus coccineus</name>
    <name type="common">Scarlet runner bean</name>
    <name type="synonym">Phaseolus multiflorus</name>
    <dbReference type="NCBI Taxonomy" id="3886"/>
    <lineage>
        <taxon>Eukaryota</taxon>
        <taxon>Viridiplantae</taxon>
        <taxon>Streptophyta</taxon>
        <taxon>Embryophyta</taxon>
        <taxon>Tracheophyta</taxon>
        <taxon>Spermatophyta</taxon>
        <taxon>Magnoliopsida</taxon>
        <taxon>eudicotyledons</taxon>
        <taxon>Gunneridae</taxon>
        <taxon>Pentapetalae</taxon>
        <taxon>rosids</taxon>
        <taxon>fabids</taxon>
        <taxon>Fabales</taxon>
        <taxon>Fabaceae</taxon>
        <taxon>Papilionoideae</taxon>
        <taxon>50 kb inversion clade</taxon>
        <taxon>NPAAA clade</taxon>
        <taxon>indigoferoid/millettioid clade</taxon>
        <taxon>Phaseoleae</taxon>
        <taxon>Phaseolus</taxon>
    </lineage>
</organism>
<comment type="similarity">
    <text evidence="1">Belongs to the fasciclin-like AGP family.</text>
</comment>
<name>A0AAN9MNA6_PHACN</name>
<accession>A0AAN9MNA6</accession>
<dbReference type="Gene3D" id="2.30.180.10">
    <property type="entry name" value="FAS1 domain"/>
    <property type="match status" value="1"/>
</dbReference>